<dbReference type="SUPFAM" id="SSF51182">
    <property type="entry name" value="RmlC-like cupins"/>
    <property type="match status" value="1"/>
</dbReference>
<proteinExistence type="predicted"/>
<comment type="caution">
    <text evidence="2">The sequence shown here is derived from an EMBL/GenBank/DDBJ whole genome shotgun (WGS) entry which is preliminary data.</text>
</comment>
<protein>
    <submittedName>
        <fullName evidence="2">Uncharacterized protein</fullName>
    </submittedName>
</protein>
<keyword evidence="3" id="KW-1185">Reference proteome</keyword>
<evidence type="ECO:0000313" key="2">
    <source>
        <dbReference type="EMBL" id="TWE15635.1"/>
    </source>
</evidence>
<dbReference type="Proteomes" id="UP000318416">
    <property type="component" value="Unassembled WGS sequence"/>
</dbReference>
<dbReference type="InterPro" id="IPR011051">
    <property type="entry name" value="RmlC_Cupin_sf"/>
</dbReference>
<dbReference type="AlphaFoldDB" id="A0A561EJ33"/>
<feature type="region of interest" description="Disordered" evidence="1">
    <location>
        <begin position="129"/>
        <end position="152"/>
    </location>
</feature>
<name>A0A561EJ33_9ACTN</name>
<feature type="compositionally biased region" description="Low complexity" evidence="1">
    <location>
        <begin position="142"/>
        <end position="152"/>
    </location>
</feature>
<dbReference type="EMBL" id="VIVR01000001">
    <property type="protein sequence ID" value="TWE15635.1"/>
    <property type="molecule type" value="Genomic_DNA"/>
</dbReference>
<gene>
    <name evidence="2" type="ORF">FB465_0554</name>
</gene>
<accession>A0A561EJ33</accession>
<organism evidence="2 3">
    <name type="scientific">Kitasatospora atroaurantiaca</name>
    <dbReference type="NCBI Taxonomy" id="285545"/>
    <lineage>
        <taxon>Bacteria</taxon>
        <taxon>Bacillati</taxon>
        <taxon>Actinomycetota</taxon>
        <taxon>Actinomycetes</taxon>
        <taxon>Kitasatosporales</taxon>
        <taxon>Streptomycetaceae</taxon>
        <taxon>Kitasatospora</taxon>
    </lineage>
</organism>
<evidence type="ECO:0000313" key="3">
    <source>
        <dbReference type="Proteomes" id="UP000318416"/>
    </source>
</evidence>
<evidence type="ECO:0000256" key="1">
    <source>
        <dbReference type="SAM" id="MobiDB-lite"/>
    </source>
</evidence>
<sequence>MRGTRAAVRAVGGVGLALVVTLPGREGPTSPSTPPSCDAPARAPHTFADTTDQPAVMLSTFTPDPYVQYFRDLQDVILGGQALTPQATLHTMSRYATSLARHPSRAAEPCSPRCYGISAASKRYTLRRPGCGGPLTRRSARRSSASSTRRWL</sequence>
<reference evidence="2 3" key="1">
    <citation type="submission" date="2019-06" db="EMBL/GenBank/DDBJ databases">
        <title>Sequencing the genomes of 1000 actinobacteria strains.</title>
        <authorList>
            <person name="Klenk H.-P."/>
        </authorList>
    </citation>
    <scope>NUCLEOTIDE SEQUENCE [LARGE SCALE GENOMIC DNA]</scope>
    <source>
        <strain evidence="2 3">DSM 41649</strain>
    </source>
</reference>